<name>A0A1Q2HSS8_9BACT</name>
<dbReference type="Gene3D" id="3.20.20.140">
    <property type="entry name" value="Metal-dependent hydrolases"/>
    <property type="match status" value="1"/>
</dbReference>
<dbReference type="Pfam" id="PF01026">
    <property type="entry name" value="TatD_DNase"/>
    <property type="match status" value="1"/>
</dbReference>
<dbReference type="KEGG" id="pbu:L21SP3_02334"/>
<keyword evidence="2" id="KW-1185">Reference proteome</keyword>
<dbReference type="AlphaFoldDB" id="A0A1Q2HSS8"/>
<gene>
    <name evidence="1" type="primary">yjjV</name>
    <name evidence="1" type="ORF">L21SP3_02334</name>
</gene>
<accession>A0A1Q2HSS8</accession>
<organism evidence="1 2">
    <name type="scientific">Sedimentisphaera cyanobacteriorum</name>
    <dbReference type="NCBI Taxonomy" id="1940790"/>
    <lineage>
        <taxon>Bacteria</taxon>
        <taxon>Pseudomonadati</taxon>
        <taxon>Planctomycetota</taxon>
        <taxon>Phycisphaerae</taxon>
        <taxon>Sedimentisphaerales</taxon>
        <taxon>Sedimentisphaeraceae</taxon>
        <taxon>Sedimentisphaera</taxon>
    </lineage>
</organism>
<sequence>MSLTDTHVHLQAECFKDDLEEVVQRALNAGVKRMVCCATEIEDWQRVFRICQENSCLMPACGVHPWFAGRLSEGWEDRLRQIAEKCCAVGEIGLDKLLCDTDIERQTEVFNRQLNICVETGKPAIVHCLKAFGPLMNTLSSRKENPKLLMHSYSGSAEFMKEL</sequence>
<evidence type="ECO:0000313" key="1">
    <source>
        <dbReference type="EMBL" id="AQQ10498.1"/>
    </source>
</evidence>
<dbReference type="EC" id="3.1.21.-" evidence="1"/>
<dbReference type="STRING" id="1940790.L21SP3_02334"/>
<proteinExistence type="predicted"/>
<dbReference type="CDD" id="cd01310">
    <property type="entry name" value="TatD_DNAse"/>
    <property type="match status" value="1"/>
</dbReference>
<dbReference type="Proteomes" id="UP000188273">
    <property type="component" value="Chromosome"/>
</dbReference>
<protein>
    <submittedName>
        <fullName evidence="1">Putative deoxyribonuclease YjjV</fullName>
        <ecNumber evidence="1">3.1.21.-</ecNumber>
    </submittedName>
</protein>
<reference evidence="2" key="1">
    <citation type="submission" date="2017-02" db="EMBL/GenBank/DDBJ databases">
        <title>Comparative genomics and description of representatives of a novel lineage of planctomycetes thriving in anoxic sediments.</title>
        <authorList>
            <person name="Spring S."/>
            <person name="Bunk B."/>
            <person name="Sproer C."/>
            <person name="Klenk H.-P."/>
        </authorList>
    </citation>
    <scope>NUCLEOTIDE SEQUENCE [LARGE SCALE GENOMIC DNA]</scope>
    <source>
        <strain evidence="2">L21-RPul-D3</strain>
    </source>
</reference>
<evidence type="ECO:0000313" key="2">
    <source>
        <dbReference type="Proteomes" id="UP000188273"/>
    </source>
</evidence>
<dbReference type="InterPro" id="IPR001130">
    <property type="entry name" value="TatD-like"/>
</dbReference>
<dbReference type="EMBL" id="CP019633">
    <property type="protein sequence ID" value="AQQ10498.1"/>
    <property type="molecule type" value="Genomic_DNA"/>
</dbReference>
<dbReference type="PANTHER" id="PTHR47176:SF1">
    <property type="entry name" value="OS04G0577500 PROTEIN"/>
    <property type="match status" value="1"/>
</dbReference>
<dbReference type="OrthoDB" id="9810005at2"/>
<keyword evidence="1" id="KW-0378">Hydrolase</keyword>
<dbReference type="GO" id="GO:0016788">
    <property type="term" value="F:hydrolase activity, acting on ester bonds"/>
    <property type="evidence" value="ECO:0007669"/>
    <property type="project" value="InterPro"/>
</dbReference>
<dbReference type="InterPro" id="IPR032466">
    <property type="entry name" value="Metal_Hydrolase"/>
</dbReference>
<dbReference type="PANTHER" id="PTHR47176">
    <property type="entry name" value="OSJNBA0020J04.13 PROTEIN"/>
    <property type="match status" value="1"/>
</dbReference>
<dbReference type="SUPFAM" id="SSF51556">
    <property type="entry name" value="Metallo-dependent hydrolases"/>
    <property type="match status" value="1"/>
</dbReference>